<sequence length="323" mass="36079">MSLKWKGLELPRRVEWDGKTLTPTYGKLIVEVLERGYGVTIGNNFRRVLLSSIRGAAVTSMRIEGVLHEFGTIPGVLEDVTDVVISLKQLSIKLHGEDPSILRIKACGEKEVVAADIITDDRVEILNPHLHIATLNSGFNLQMEMVASPGKGYVPAEKNKSADQPIGVIPIDSIYSPVKKVNFRVENSRLGQEADYDRLIMEVWTNGAISPQEAIVEGADVMRKHFAIFVSPEDEIEKVKVDEISEDEHLRQKHLDMSVSELELSVRAAKCLEIAGIKTVEDLVQKTRKEMLQYKNFGKKSVEGLEEILTEMGLSFRDGENET</sequence>
<evidence type="ECO:0000256" key="11">
    <source>
        <dbReference type="HAMAP-Rule" id="MF_00059"/>
    </source>
</evidence>
<evidence type="ECO:0000256" key="1">
    <source>
        <dbReference type="ARBA" id="ARBA00007123"/>
    </source>
</evidence>
<evidence type="ECO:0000256" key="7">
    <source>
        <dbReference type="ARBA" id="ARBA00023163"/>
    </source>
</evidence>
<dbReference type="HAMAP" id="MF_00059">
    <property type="entry name" value="RNApol_bact_RpoA"/>
    <property type="match status" value="1"/>
</dbReference>
<comment type="caution">
    <text evidence="13">The sequence shown here is derived from an EMBL/GenBank/DDBJ whole genome shotgun (WGS) entry which is preliminary data.</text>
</comment>
<accession>A0A399FY29</accession>
<dbReference type="GO" id="GO:0003677">
    <property type="term" value="F:DNA binding"/>
    <property type="evidence" value="ECO:0007669"/>
    <property type="project" value="UniProtKB-UniRule"/>
</dbReference>
<comment type="catalytic activity">
    <reaction evidence="10 11">
        <text>RNA(n) + a ribonucleoside 5'-triphosphate = RNA(n+1) + diphosphate</text>
        <dbReference type="Rhea" id="RHEA:21248"/>
        <dbReference type="Rhea" id="RHEA-COMP:14527"/>
        <dbReference type="Rhea" id="RHEA-COMP:17342"/>
        <dbReference type="ChEBI" id="CHEBI:33019"/>
        <dbReference type="ChEBI" id="CHEBI:61557"/>
        <dbReference type="ChEBI" id="CHEBI:140395"/>
        <dbReference type="EC" id="2.7.7.6"/>
    </reaction>
</comment>
<dbReference type="Pfam" id="PF01000">
    <property type="entry name" value="RNA_pol_A_bac"/>
    <property type="match status" value="1"/>
</dbReference>
<dbReference type="NCBIfam" id="NF003519">
    <property type="entry name" value="PRK05182.2-5"/>
    <property type="match status" value="1"/>
</dbReference>
<evidence type="ECO:0000313" key="14">
    <source>
        <dbReference type="Proteomes" id="UP000266287"/>
    </source>
</evidence>
<evidence type="ECO:0000256" key="4">
    <source>
        <dbReference type="ARBA" id="ARBA00022478"/>
    </source>
</evidence>
<dbReference type="NCBIfam" id="NF003513">
    <property type="entry name" value="PRK05182.1-2"/>
    <property type="match status" value="1"/>
</dbReference>
<dbReference type="Pfam" id="PF03118">
    <property type="entry name" value="RNA_pol_A_CTD"/>
    <property type="match status" value="1"/>
</dbReference>
<keyword evidence="7 11" id="KW-0804">Transcription</keyword>
<keyword evidence="5 11" id="KW-0808">Transferase</keyword>
<evidence type="ECO:0000256" key="8">
    <source>
        <dbReference type="ARBA" id="ARBA00032524"/>
    </source>
</evidence>
<evidence type="ECO:0000313" key="13">
    <source>
        <dbReference type="EMBL" id="RII00280.1"/>
    </source>
</evidence>
<feature type="domain" description="DNA-directed RNA polymerase RpoA/D/Rpb3-type" evidence="12">
    <location>
        <begin position="25"/>
        <end position="232"/>
    </location>
</feature>
<dbReference type="GO" id="GO:0006351">
    <property type="term" value="P:DNA-templated transcription"/>
    <property type="evidence" value="ECO:0007669"/>
    <property type="project" value="UniProtKB-UniRule"/>
</dbReference>
<evidence type="ECO:0000256" key="5">
    <source>
        <dbReference type="ARBA" id="ARBA00022679"/>
    </source>
</evidence>
<dbReference type="AlphaFoldDB" id="A0A399FY29"/>
<dbReference type="Proteomes" id="UP000266287">
    <property type="component" value="Unassembled WGS sequence"/>
</dbReference>
<organism evidence="13 14">
    <name type="scientific">candidate division NPL-UPA2 bacterium Unc8</name>
    <dbReference type="NCBI Taxonomy" id="1980939"/>
    <lineage>
        <taxon>Bacteria</taxon>
    </lineage>
</organism>
<proteinExistence type="inferred from homology"/>
<feature type="region of interest" description="Alpha N-terminal domain (alpha-NTD)" evidence="11">
    <location>
        <begin position="1"/>
        <end position="233"/>
    </location>
</feature>
<comment type="subunit">
    <text evidence="11">Homodimer. The RNAP catalytic core consists of 2 alpha, 1 beta, 1 beta' and 1 omega subunit. When a sigma factor is associated with the core the holoenzyme is formed, which can initiate transcription.</text>
</comment>
<evidence type="ECO:0000256" key="2">
    <source>
        <dbReference type="ARBA" id="ARBA00012418"/>
    </source>
</evidence>
<protein>
    <recommendedName>
        <fullName evidence="3 11">DNA-directed RNA polymerase subunit alpha</fullName>
        <shortName evidence="11">RNAP subunit alpha</shortName>
        <ecNumber evidence="2 11">2.7.7.6</ecNumber>
    </recommendedName>
    <alternativeName>
        <fullName evidence="9 11">RNA polymerase subunit alpha</fullName>
    </alternativeName>
    <alternativeName>
        <fullName evidence="8 11">Transcriptase subunit alpha</fullName>
    </alternativeName>
</protein>
<dbReference type="Pfam" id="PF01193">
    <property type="entry name" value="RNA_pol_L"/>
    <property type="match status" value="1"/>
</dbReference>
<dbReference type="EC" id="2.7.7.6" evidence="2 11"/>
<dbReference type="GO" id="GO:0046983">
    <property type="term" value="F:protein dimerization activity"/>
    <property type="evidence" value="ECO:0007669"/>
    <property type="project" value="InterPro"/>
</dbReference>
<dbReference type="Gene3D" id="1.10.150.20">
    <property type="entry name" value="5' to 3' exonuclease, C-terminal subdomain"/>
    <property type="match status" value="1"/>
</dbReference>
<dbReference type="Gene3D" id="2.170.120.12">
    <property type="entry name" value="DNA-directed RNA polymerase, insert domain"/>
    <property type="match status" value="1"/>
</dbReference>
<dbReference type="InterPro" id="IPR011773">
    <property type="entry name" value="DNA-dir_RpoA"/>
</dbReference>
<dbReference type="SUPFAM" id="SSF56553">
    <property type="entry name" value="Insert subdomain of RNA polymerase alpha subunit"/>
    <property type="match status" value="1"/>
</dbReference>
<dbReference type="InterPro" id="IPR011262">
    <property type="entry name" value="DNA-dir_RNA_pol_insert"/>
</dbReference>
<gene>
    <name evidence="11" type="primary">rpoA</name>
    <name evidence="13" type="ORF">B9J77_03065</name>
</gene>
<name>A0A399FY29_UNCN2</name>
<dbReference type="SUPFAM" id="SSF55257">
    <property type="entry name" value="RBP11-like subunits of RNA polymerase"/>
    <property type="match status" value="1"/>
</dbReference>
<dbReference type="EMBL" id="NDHY01000005">
    <property type="protein sequence ID" value="RII00280.1"/>
    <property type="molecule type" value="Genomic_DNA"/>
</dbReference>
<reference evidence="13 14" key="1">
    <citation type="submission" date="2018-08" db="EMBL/GenBank/DDBJ databases">
        <title>Draft genome of candidate division NPL-UPA2 bacterium Unc8 that adapted to ultra-basic serpentinizing groundwater.</title>
        <authorList>
            <person name="Ishii S."/>
            <person name="Suzuki S."/>
            <person name="Nealson K.H."/>
        </authorList>
    </citation>
    <scope>NUCLEOTIDE SEQUENCE [LARGE SCALE GENOMIC DNA]</scope>
    <source>
        <strain evidence="13">Unc8</strain>
    </source>
</reference>
<dbReference type="InterPro" id="IPR036603">
    <property type="entry name" value="RBP11-like"/>
</dbReference>
<dbReference type="FunFam" id="2.170.120.12:FF:000001">
    <property type="entry name" value="DNA-directed RNA polymerase subunit alpha"/>
    <property type="match status" value="1"/>
</dbReference>
<dbReference type="NCBIfam" id="TIGR02027">
    <property type="entry name" value="rpoA"/>
    <property type="match status" value="1"/>
</dbReference>
<comment type="function">
    <text evidence="11">DNA-dependent RNA polymerase catalyzes the transcription of DNA into RNA using the four ribonucleoside triphosphates as substrates.</text>
</comment>
<keyword evidence="4 11" id="KW-0240">DNA-directed RNA polymerase</keyword>
<evidence type="ECO:0000256" key="3">
    <source>
        <dbReference type="ARBA" id="ARBA00015972"/>
    </source>
</evidence>
<dbReference type="GO" id="GO:0000428">
    <property type="term" value="C:DNA-directed RNA polymerase complex"/>
    <property type="evidence" value="ECO:0007669"/>
    <property type="project" value="UniProtKB-KW"/>
</dbReference>
<dbReference type="CDD" id="cd06928">
    <property type="entry name" value="RNAP_alpha_NTD"/>
    <property type="match status" value="1"/>
</dbReference>
<dbReference type="GO" id="GO:0005737">
    <property type="term" value="C:cytoplasm"/>
    <property type="evidence" value="ECO:0007669"/>
    <property type="project" value="UniProtKB-ARBA"/>
</dbReference>
<comment type="domain">
    <text evidence="11">The N-terminal domain is essential for RNAP assembly and basal transcription, whereas the C-terminal domain is involved in interaction with transcriptional regulators and with upstream promoter elements.</text>
</comment>
<comment type="similarity">
    <text evidence="1 11">Belongs to the RNA polymerase alpha chain family.</text>
</comment>
<dbReference type="GO" id="GO:0003899">
    <property type="term" value="F:DNA-directed RNA polymerase activity"/>
    <property type="evidence" value="ECO:0007669"/>
    <property type="project" value="UniProtKB-UniRule"/>
</dbReference>
<evidence type="ECO:0000256" key="10">
    <source>
        <dbReference type="ARBA" id="ARBA00048552"/>
    </source>
</evidence>
<evidence type="ECO:0000256" key="9">
    <source>
        <dbReference type="ARBA" id="ARBA00033070"/>
    </source>
</evidence>
<evidence type="ECO:0000259" key="12">
    <source>
        <dbReference type="SMART" id="SM00662"/>
    </source>
</evidence>
<dbReference type="Gene3D" id="3.30.1360.10">
    <property type="entry name" value="RNA polymerase, RBP11-like subunit"/>
    <property type="match status" value="1"/>
</dbReference>
<dbReference type="InterPro" id="IPR011263">
    <property type="entry name" value="DNA-dir_RNA_pol_RpoA/D/Rpb3"/>
</dbReference>
<dbReference type="SUPFAM" id="SSF47789">
    <property type="entry name" value="C-terminal domain of RNA polymerase alpha subunit"/>
    <property type="match status" value="1"/>
</dbReference>
<evidence type="ECO:0000256" key="6">
    <source>
        <dbReference type="ARBA" id="ARBA00022695"/>
    </source>
</evidence>
<dbReference type="SMART" id="SM00662">
    <property type="entry name" value="RPOLD"/>
    <property type="match status" value="1"/>
</dbReference>
<keyword evidence="6 11" id="KW-0548">Nucleotidyltransferase</keyword>
<dbReference type="InterPro" id="IPR011260">
    <property type="entry name" value="RNAP_asu_C"/>
</dbReference>
<dbReference type="InterPro" id="IPR036643">
    <property type="entry name" value="RNApol_insert_sf"/>
</dbReference>
<feature type="region of interest" description="Alpha C-terminal domain (alpha-CTD)" evidence="11">
    <location>
        <begin position="250"/>
        <end position="323"/>
    </location>
</feature>